<dbReference type="KEGG" id="shs:STEHIDRAFT_135914"/>
<gene>
    <name evidence="1" type="ORF">STEHIDRAFT_135914</name>
</gene>
<organism evidence="1 2">
    <name type="scientific">Stereum hirsutum (strain FP-91666)</name>
    <name type="common">White-rot fungus</name>
    <dbReference type="NCBI Taxonomy" id="721885"/>
    <lineage>
        <taxon>Eukaryota</taxon>
        <taxon>Fungi</taxon>
        <taxon>Dikarya</taxon>
        <taxon>Basidiomycota</taxon>
        <taxon>Agaricomycotina</taxon>
        <taxon>Agaricomycetes</taxon>
        <taxon>Russulales</taxon>
        <taxon>Stereaceae</taxon>
        <taxon>Stereum</taxon>
    </lineage>
</organism>
<dbReference type="Proteomes" id="UP000053927">
    <property type="component" value="Unassembled WGS sequence"/>
</dbReference>
<reference evidence="2" key="1">
    <citation type="journal article" date="2012" name="Science">
        <title>The Paleozoic origin of enzymatic lignin decomposition reconstructed from 31 fungal genomes.</title>
        <authorList>
            <person name="Floudas D."/>
            <person name="Binder M."/>
            <person name="Riley R."/>
            <person name="Barry K."/>
            <person name="Blanchette R.A."/>
            <person name="Henrissat B."/>
            <person name="Martinez A.T."/>
            <person name="Otillar R."/>
            <person name="Spatafora J.W."/>
            <person name="Yadav J.S."/>
            <person name="Aerts A."/>
            <person name="Benoit I."/>
            <person name="Boyd A."/>
            <person name="Carlson A."/>
            <person name="Copeland A."/>
            <person name="Coutinho P.M."/>
            <person name="de Vries R.P."/>
            <person name="Ferreira P."/>
            <person name="Findley K."/>
            <person name="Foster B."/>
            <person name="Gaskell J."/>
            <person name="Glotzer D."/>
            <person name="Gorecki P."/>
            <person name="Heitman J."/>
            <person name="Hesse C."/>
            <person name="Hori C."/>
            <person name="Igarashi K."/>
            <person name="Jurgens J.A."/>
            <person name="Kallen N."/>
            <person name="Kersten P."/>
            <person name="Kohler A."/>
            <person name="Kuees U."/>
            <person name="Kumar T.K.A."/>
            <person name="Kuo A."/>
            <person name="LaButti K."/>
            <person name="Larrondo L.F."/>
            <person name="Lindquist E."/>
            <person name="Ling A."/>
            <person name="Lombard V."/>
            <person name="Lucas S."/>
            <person name="Lundell T."/>
            <person name="Martin R."/>
            <person name="McLaughlin D.J."/>
            <person name="Morgenstern I."/>
            <person name="Morin E."/>
            <person name="Murat C."/>
            <person name="Nagy L.G."/>
            <person name="Nolan M."/>
            <person name="Ohm R.A."/>
            <person name="Patyshakuliyeva A."/>
            <person name="Rokas A."/>
            <person name="Ruiz-Duenas F.J."/>
            <person name="Sabat G."/>
            <person name="Salamov A."/>
            <person name="Samejima M."/>
            <person name="Schmutz J."/>
            <person name="Slot J.C."/>
            <person name="St John F."/>
            <person name="Stenlid J."/>
            <person name="Sun H."/>
            <person name="Sun S."/>
            <person name="Syed K."/>
            <person name="Tsang A."/>
            <person name="Wiebenga A."/>
            <person name="Young D."/>
            <person name="Pisabarro A."/>
            <person name="Eastwood D.C."/>
            <person name="Martin F."/>
            <person name="Cullen D."/>
            <person name="Grigoriev I.V."/>
            <person name="Hibbett D.S."/>
        </authorList>
    </citation>
    <scope>NUCLEOTIDE SEQUENCE [LARGE SCALE GENOMIC DNA]</scope>
    <source>
        <strain evidence="2">FP-91666</strain>
    </source>
</reference>
<dbReference type="GeneID" id="18798492"/>
<proteinExistence type="predicted"/>
<dbReference type="AlphaFoldDB" id="R7RVH1"/>
<sequence>MCAWNQDDPRMLSTEMMPDKIKCMIEVVHFPEMVQTFDDNQPDVPNLSEDEHFALVIKAEFLYGWVEHPYLISPPAILDTIYSDWLGGFGPDWGNMLEVAQWCRRRLQEKLRDRASRPAPIDLNDLLGL</sequence>
<keyword evidence="2" id="KW-1185">Reference proteome</keyword>
<dbReference type="OrthoDB" id="3318227at2759"/>
<evidence type="ECO:0000313" key="2">
    <source>
        <dbReference type="Proteomes" id="UP000053927"/>
    </source>
</evidence>
<evidence type="ECO:0000313" key="1">
    <source>
        <dbReference type="EMBL" id="EIM79026.1"/>
    </source>
</evidence>
<name>R7RVH1_STEHR</name>
<accession>R7RVH1</accession>
<dbReference type="EMBL" id="JH687440">
    <property type="protein sequence ID" value="EIM79026.1"/>
    <property type="molecule type" value="Genomic_DNA"/>
</dbReference>
<protein>
    <submittedName>
        <fullName evidence="1">Uncharacterized protein</fullName>
    </submittedName>
</protein>
<dbReference type="RefSeq" id="XP_007311878.1">
    <property type="nucleotide sequence ID" value="XM_007311816.1"/>
</dbReference>